<dbReference type="Proteomes" id="UP000681967">
    <property type="component" value="Unassembled WGS sequence"/>
</dbReference>
<evidence type="ECO:0000313" key="2">
    <source>
        <dbReference type="Proteomes" id="UP000681967"/>
    </source>
</evidence>
<proteinExistence type="predicted"/>
<accession>A0A8S3GKG1</accession>
<gene>
    <name evidence="1" type="ORF">BYL167_LOCUS75727</name>
</gene>
<dbReference type="EMBL" id="CAJOBH010271615">
    <property type="protein sequence ID" value="CAF5165211.1"/>
    <property type="molecule type" value="Genomic_DNA"/>
</dbReference>
<organism evidence="1 2">
    <name type="scientific">Rotaria magnacalcarata</name>
    <dbReference type="NCBI Taxonomy" id="392030"/>
    <lineage>
        <taxon>Eukaryota</taxon>
        <taxon>Metazoa</taxon>
        <taxon>Spiralia</taxon>
        <taxon>Gnathifera</taxon>
        <taxon>Rotifera</taxon>
        <taxon>Eurotatoria</taxon>
        <taxon>Bdelloidea</taxon>
        <taxon>Philodinida</taxon>
        <taxon>Philodinidae</taxon>
        <taxon>Rotaria</taxon>
    </lineage>
</organism>
<comment type="caution">
    <text evidence="1">The sequence shown here is derived from an EMBL/GenBank/DDBJ whole genome shotgun (WGS) entry which is preliminary data.</text>
</comment>
<evidence type="ECO:0000313" key="1">
    <source>
        <dbReference type="EMBL" id="CAF5165211.1"/>
    </source>
</evidence>
<feature type="non-terminal residue" evidence="1">
    <location>
        <position position="1"/>
    </location>
</feature>
<sequence>MDDYMADDIDVIAESDDGENYETNIRRYVVVVPVPPAELAPVDPPAQLASVEPCNRHYFTCGIFIVDLLS</sequence>
<dbReference type="AlphaFoldDB" id="A0A8S3GKG1"/>
<name>A0A8S3GKG1_9BILA</name>
<reference evidence="1" key="1">
    <citation type="submission" date="2021-02" db="EMBL/GenBank/DDBJ databases">
        <authorList>
            <person name="Nowell W R."/>
        </authorList>
    </citation>
    <scope>NUCLEOTIDE SEQUENCE</scope>
</reference>
<protein>
    <submittedName>
        <fullName evidence="1">Uncharacterized protein</fullName>
    </submittedName>
</protein>